<reference evidence="2" key="1">
    <citation type="journal article" date="2010" name="Nat. Biotechnol.">
        <title>Draft genome sequence of the oilseed species Ricinus communis.</title>
        <authorList>
            <person name="Chan A.P."/>
            <person name="Crabtree J."/>
            <person name="Zhao Q."/>
            <person name="Lorenzi H."/>
            <person name="Orvis J."/>
            <person name="Puiu D."/>
            <person name="Melake-Berhan A."/>
            <person name="Jones K.M."/>
            <person name="Redman J."/>
            <person name="Chen G."/>
            <person name="Cahoon E.B."/>
            <person name="Gedil M."/>
            <person name="Stanke M."/>
            <person name="Haas B.J."/>
            <person name="Wortman J.R."/>
            <person name="Fraser-Liggett C.M."/>
            <person name="Ravel J."/>
            <person name="Rabinowicz P.D."/>
        </authorList>
    </citation>
    <scope>NUCLEOTIDE SEQUENCE [LARGE SCALE GENOMIC DNA]</scope>
    <source>
        <strain evidence="2">cv. Hale</strain>
    </source>
</reference>
<sequence>TLNKGSQKLRLKFQSDCTRYPSKDRKPLSSTYLPSDSTPNLKQCGSYNAIPSVPDSQDGIWFTFLINQAKLQRPIVRSEGGKAPTSLSIFDRLAAGKTKIPFHFLLSALLSLRELPIYSWKPIAASYN</sequence>
<dbReference type="AlphaFoldDB" id="B9TB81"/>
<dbReference type="EMBL" id="EQ976298">
    <property type="protein sequence ID" value="EEF26882.1"/>
    <property type="molecule type" value="Genomic_DNA"/>
</dbReference>
<gene>
    <name evidence="1" type="ORF">RCOM_2105680</name>
</gene>
<feature type="non-terminal residue" evidence="1">
    <location>
        <position position="1"/>
    </location>
</feature>
<dbReference type="Proteomes" id="UP000008311">
    <property type="component" value="Unassembled WGS sequence"/>
</dbReference>
<evidence type="ECO:0000313" key="1">
    <source>
        <dbReference type="EMBL" id="EEF26882.1"/>
    </source>
</evidence>
<dbReference type="InParanoid" id="B9TB81"/>
<name>B9TB81_RICCO</name>
<organism evidence="1 2">
    <name type="scientific">Ricinus communis</name>
    <name type="common">Castor bean</name>
    <dbReference type="NCBI Taxonomy" id="3988"/>
    <lineage>
        <taxon>Eukaryota</taxon>
        <taxon>Viridiplantae</taxon>
        <taxon>Streptophyta</taxon>
        <taxon>Embryophyta</taxon>
        <taxon>Tracheophyta</taxon>
        <taxon>Spermatophyta</taxon>
        <taxon>Magnoliopsida</taxon>
        <taxon>eudicotyledons</taxon>
        <taxon>Gunneridae</taxon>
        <taxon>Pentapetalae</taxon>
        <taxon>rosids</taxon>
        <taxon>fabids</taxon>
        <taxon>Malpighiales</taxon>
        <taxon>Euphorbiaceae</taxon>
        <taxon>Acalyphoideae</taxon>
        <taxon>Acalypheae</taxon>
        <taxon>Ricinus</taxon>
    </lineage>
</organism>
<keyword evidence="2" id="KW-1185">Reference proteome</keyword>
<proteinExistence type="predicted"/>
<evidence type="ECO:0000313" key="2">
    <source>
        <dbReference type="Proteomes" id="UP000008311"/>
    </source>
</evidence>
<protein>
    <submittedName>
        <fullName evidence="1">Uncharacterized protein</fullName>
    </submittedName>
</protein>
<accession>B9TB81</accession>